<keyword evidence="4" id="KW-0328">Glycosyltransferase</keyword>
<sequence>MFVRLQGVTKSVTGSPLWPRWLPQLLPSSCVLCGQTDRNAVCEPCHEQHFTTRPRRCVQCAMPVPTTAKEIRCGDCLKNKPAFDATIVVADYAAPADQLVLALKFGAKLPLAPLMAGMLRDAAVHYADRGLALPTLLTAVPLGKSRLQERGFNQSLEIARPLSRQLNIPLEPLLVRLRDTLAQATLPTEERRRNISRAFVVPTQAMNYVRGAHIGVIDDVITTGETLNEIASTLKRFGARRVTNIVFSRTISK</sequence>
<evidence type="ECO:0000313" key="5">
    <source>
        <dbReference type="Proteomes" id="UP001629214"/>
    </source>
</evidence>
<name>A0ABW8ZAM3_9BURK</name>
<comment type="caution">
    <text evidence="4">The sequence shown here is derived from an EMBL/GenBank/DDBJ whole genome shotgun (WGS) entry which is preliminary data.</text>
</comment>
<dbReference type="Gene3D" id="3.40.50.2020">
    <property type="match status" value="1"/>
</dbReference>
<reference evidence="4 5" key="1">
    <citation type="journal article" date="2024" name="Chem. Sci.">
        <title>Discovery of megapolipeptins by genome mining of a Burkholderiales bacteria collection.</title>
        <authorList>
            <person name="Paulo B.S."/>
            <person name="Recchia M.J.J."/>
            <person name="Lee S."/>
            <person name="Fergusson C.H."/>
            <person name="Romanowski S.B."/>
            <person name="Hernandez A."/>
            <person name="Krull N."/>
            <person name="Liu D.Y."/>
            <person name="Cavanagh H."/>
            <person name="Bos A."/>
            <person name="Gray C.A."/>
            <person name="Murphy B.T."/>
            <person name="Linington R.G."/>
            <person name="Eustaquio A.S."/>
        </authorList>
    </citation>
    <scope>NUCLEOTIDE SEQUENCE [LARGE SCALE GENOMIC DNA]</scope>
    <source>
        <strain evidence="4 5">RL21-008-BIB-B</strain>
    </source>
</reference>
<dbReference type="Pfam" id="PF18912">
    <property type="entry name" value="DZR_2"/>
    <property type="match status" value="1"/>
</dbReference>
<feature type="domain" description="Double zinc ribbon" evidence="3">
    <location>
        <begin position="24"/>
        <end position="77"/>
    </location>
</feature>
<dbReference type="PANTHER" id="PTHR47505">
    <property type="entry name" value="DNA UTILIZATION PROTEIN YHGH"/>
    <property type="match status" value="1"/>
</dbReference>
<dbReference type="Proteomes" id="UP001629214">
    <property type="component" value="Unassembled WGS sequence"/>
</dbReference>
<evidence type="ECO:0000256" key="1">
    <source>
        <dbReference type="ARBA" id="ARBA00008007"/>
    </source>
</evidence>
<dbReference type="PANTHER" id="PTHR47505:SF1">
    <property type="entry name" value="DNA UTILIZATION PROTEIN YHGH"/>
    <property type="match status" value="1"/>
</dbReference>
<gene>
    <name evidence="4" type="ORF">PQR63_17520</name>
</gene>
<dbReference type="SUPFAM" id="SSF53271">
    <property type="entry name" value="PRTase-like"/>
    <property type="match status" value="1"/>
</dbReference>
<comment type="similarity">
    <text evidence="1">Belongs to the ComF/GntX family.</text>
</comment>
<dbReference type="InterPro" id="IPR029057">
    <property type="entry name" value="PRTase-like"/>
</dbReference>
<dbReference type="InterPro" id="IPR044005">
    <property type="entry name" value="DZR_2"/>
</dbReference>
<evidence type="ECO:0000259" key="3">
    <source>
        <dbReference type="Pfam" id="PF18912"/>
    </source>
</evidence>
<dbReference type="Pfam" id="PF00156">
    <property type="entry name" value="Pribosyltran"/>
    <property type="match status" value="1"/>
</dbReference>
<organism evidence="4 5">
    <name type="scientific">Herbaspirillum rhizosphaerae</name>
    <dbReference type="NCBI Taxonomy" id="346179"/>
    <lineage>
        <taxon>Bacteria</taxon>
        <taxon>Pseudomonadati</taxon>
        <taxon>Pseudomonadota</taxon>
        <taxon>Betaproteobacteria</taxon>
        <taxon>Burkholderiales</taxon>
        <taxon>Oxalobacteraceae</taxon>
        <taxon>Herbaspirillum</taxon>
    </lineage>
</organism>
<evidence type="ECO:0000313" key="4">
    <source>
        <dbReference type="EMBL" id="MFL9880204.1"/>
    </source>
</evidence>
<proteinExistence type="inferred from homology"/>
<dbReference type="InterPro" id="IPR000836">
    <property type="entry name" value="PRTase_dom"/>
</dbReference>
<dbReference type="EMBL" id="JAQQFR010000011">
    <property type="protein sequence ID" value="MFL9880204.1"/>
    <property type="molecule type" value="Genomic_DNA"/>
</dbReference>
<accession>A0ABW8ZAM3</accession>
<feature type="domain" description="Phosphoribosyltransferase" evidence="2">
    <location>
        <begin position="155"/>
        <end position="247"/>
    </location>
</feature>
<dbReference type="GO" id="GO:0016757">
    <property type="term" value="F:glycosyltransferase activity"/>
    <property type="evidence" value="ECO:0007669"/>
    <property type="project" value="UniProtKB-KW"/>
</dbReference>
<dbReference type="InterPro" id="IPR051910">
    <property type="entry name" value="ComF/GntX_DNA_util-trans"/>
</dbReference>
<keyword evidence="4" id="KW-0808">Transferase</keyword>
<protein>
    <submittedName>
        <fullName evidence="4">Phosphoribosyltransferase family protein</fullName>
    </submittedName>
</protein>
<keyword evidence="5" id="KW-1185">Reference proteome</keyword>
<evidence type="ECO:0000259" key="2">
    <source>
        <dbReference type="Pfam" id="PF00156"/>
    </source>
</evidence>
<dbReference type="CDD" id="cd06223">
    <property type="entry name" value="PRTases_typeI"/>
    <property type="match status" value="1"/>
</dbReference>
<dbReference type="RefSeq" id="WP_408169264.1">
    <property type="nucleotide sequence ID" value="NZ_JAQQFR010000011.1"/>
</dbReference>